<organism evidence="2 3">
    <name type="scientific">Pavo cristatus</name>
    <name type="common">Indian peafowl</name>
    <name type="synonym">Blue peafowl</name>
    <dbReference type="NCBI Taxonomy" id="9049"/>
    <lineage>
        <taxon>Eukaryota</taxon>
        <taxon>Metazoa</taxon>
        <taxon>Chordata</taxon>
        <taxon>Craniata</taxon>
        <taxon>Vertebrata</taxon>
        <taxon>Euteleostomi</taxon>
        <taxon>Archelosauria</taxon>
        <taxon>Archosauria</taxon>
        <taxon>Dinosauria</taxon>
        <taxon>Saurischia</taxon>
        <taxon>Theropoda</taxon>
        <taxon>Coelurosauria</taxon>
        <taxon>Aves</taxon>
        <taxon>Neognathae</taxon>
        <taxon>Galloanserae</taxon>
        <taxon>Galliformes</taxon>
        <taxon>Phasianidae</taxon>
        <taxon>Phasianinae</taxon>
        <taxon>Pavo</taxon>
    </lineage>
</organism>
<dbReference type="InterPro" id="IPR040893">
    <property type="entry name" value="RADX"/>
</dbReference>
<evidence type="ECO:0000313" key="3">
    <source>
        <dbReference type="Proteomes" id="UP000694428"/>
    </source>
</evidence>
<dbReference type="AlphaFoldDB" id="A0A8C9EKQ4"/>
<proteinExistence type="predicted"/>
<keyword evidence="3" id="KW-1185">Reference proteome</keyword>
<dbReference type="PANTHER" id="PTHR14944:SF2">
    <property type="entry name" value="RPA-RELATED PROTEIN RADX"/>
    <property type="match status" value="1"/>
</dbReference>
<dbReference type="Proteomes" id="UP000694428">
    <property type="component" value="Unplaced"/>
</dbReference>
<dbReference type="GO" id="GO:0003697">
    <property type="term" value="F:single-stranded DNA binding"/>
    <property type="evidence" value="ECO:0007669"/>
    <property type="project" value="InterPro"/>
</dbReference>
<reference evidence="2" key="1">
    <citation type="submission" date="2025-08" db="UniProtKB">
        <authorList>
            <consortium name="Ensembl"/>
        </authorList>
    </citation>
    <scope>IDENTIFICATION</scope>
</reference>
<protein>
    <recommendedName>
        <fullName evidence="4">RPA1 related single stranded DNA binding protein, X-linked</fullName>
    </recommendedName>
</protein>
<dbReference type="Pfam" id="PF17659">
    <property type="entry name" value="RADX"/>
    <property type="match status" value="1"/>
</dbReference>
<feature type="region of interest" description="Disordered" evidence="1">
    <location>
        <begin position="1"/>
        <end position="27"/>
    </location>
</feature>
<feature type="compositionally biased region" description="Low complexity" evidence="1">
    <location>
        <begin position="12"/>
        <end position="26"/>
    </location>
</feature>
<name>A0A8C9EKQ4_PAVCR</name>
<dbReference type="PANTHER" id="PTHR14944">
    <property type="entry name" value="RPA-RELATED PROTEIN RADX"/>
    <property type="match status" value="1"/>
</dbReference>
<evidence type="ECO:0000256" key="1">
    <source>
        <dbReference type="SAM" id="MobiDB-lite"/>
    </source>
</evidence>
<feature type="region of interest" description="Disordered" evidence="1">
    <location>
        <begin position="133"/>
        <end position="158"/>
    </location>
</feature>
<sequence>MQEPDPERPAEESPGGVAAGPPGEEASWLRRLSEEARSGWQLSAAPAEPPALTVVAVERYLAEAPPAAPRYWYDVTLADGAGQERCYLAPRLSRLVQRAHLHAGARVRLTRCSYLYDERRLRRGLLCLEELQPAAPPASSSPPPPAAPRDRGRPPPPLRGERRHYLPLWNNEDPYGDIWVAEQFPFSLHVKVNLSHLLEEKSVMSRDSMKRWWFTGRTVFCLVSCFIKNVYPMAYFEVADGSGMMSMVLWNSLCPEWYNSINVGTVLLLEQYAVKDSYPFKTQPTPRDSQMKRFATIELQVPQYNNNSLFRVVFFSPVH</sequence>
<evidence type="ECO:0008006" key="4">
    <source>
        <dbReference type="Google" id="ProtNLM"/>
    </source>
</evidence>
<feature type="compositionally biased region" description="Basic and acidic residues" evidence="1">
    <location>
        <begin position="1"/>
        <end position="11"/>
    </location>
</feature>
<feature type="compositionally biased region" description="Pro residues" evidence="1">
    <location>
        <begin position="134"/>
        <end position="147"/>
    </location>
</feature>
<accession>A0A8C9EKQ4</accession>
<evidence type="ECO:0000313" key="2">
    <source>
        <dbReference type="Ensembl" id="ENSPSTP00000001655.1"/>
    </source>
</evidence>
<feature type="compositionally biased region" description="Basic and acidic residues" evidence="1">
    <location>
        <begin position="148"/>
        <end position="158"/>
    </location>
</feature>
<dbReference type="Ensembl" id="ENSPSTT00000001750.1">
    <property type="protein sequence ID" value="ENSPSTP00000001655.1"/>
    <property type="gene ID" value="ENSPSTG00000001293.1"/>
</dbReference>
<reference evidence="2" key="2">
    <citation type="submission" date="2025-09" db="UniProtKB">
        <authorList>
            <consortium name="Ensembl"/>
        </authorList>
    </citation>
    <scope>IDENTIFICATION</scope>
</reference>